<keyword evidence="5 6" id="KW-0472">Membrane</keyword>
<sequence length="212" mass="24353">MLSFGFTPLLCYFVALVYPTWESFKAIGTAAKADDTQWLTYWVVYNLLTTLEYLLMGLFSYVPLYYEAKVLFIIWLIAPQTKGAQLLFETIVRPFLVQYASKIDPIFKTTQQGINSDMTNQIIRLAQTYGGDVANDALRMATDLAAKQAQQGKPGQGTQQQQQSQYQQPHSQYHQPQQQYQQPQQRYQQGSSQYSHQGSGNPYSHSQQNQYY</sequence>
<dbReference type="Pfam" id="PF03134">
    <property type="entry name" value="TB2_DP1_HVA22"/>
    <property type="match status" value="1"/>
</dbReference>
<dbReference type="GO" id="GO:0016020">
    <property type="term" value="C:membrane"/>
    <property type="evidence" value="ECO:0007669"/>
    <property type="project" value="UniProtKB-SubCell"/>
</dbReference>
<protein>
    <recommendedName>
        <fullName evidence="6">HVA22-like protein</fullName>
    </recommendedName>
</protein>
<evidence type="ECO:0000313" key="8">
    <source>
        <dbReference type="EMBL" id="KAK9825598.1"/>
    </source>
</evidence>
<evidence type="ECO:0000256" key="2">
    <source>
        <dbReference type="ARBA" id="ARBA00008573"/>
    </source>
</evidence>
<evidence type="ECO:0000313" key="9">
    <source>
        <dbReference type="Proteomes" id="UP001438707"/>
    </source>
</evidence>
<comment type="subcellular location">
    <subcellularLocation>
        <location evidence="1 6">Membrane</location>
        <topology evidence="1 6">Multi-pass membrane protein</topology>
    </subcellularLocation>
</comment>
<keyword evidence="4 6" id="KW-1133">Transmembrane helix</keyword>
<feature type="compositionally biased region" description="Polar residues" evidence="7">
    <location>
        <begin position="201"/>
        <end position="212"/>
    </location>
</feature>
<name>A0AAW1QWG1_9CHLO</name>
<comment type="caution">
    <text evidence="8">The sequence shown here is derived from an EMBL/GenBank/DDBJ whole genome shotgun (WGS) entry which is preliminary data.</text>
</comment>
<dbReference type="PANTHER" id="PTHR12300">
    <property type="entry name" value="HVA22-LIKE PROTEINS"/>
    <property type="match status" value="1"/>
</dbReference>
<evidence type="ECO:0000256" key="3">
    <source>
        <dbReference type="ARBA" id="ARBA00022692"/>
    </source>
</evidence>
<comment type="similarity">
    <text evidence="2 6">Belongs to the DP1 family.</text>
</comment>
<evidence type="ECO:0000256" key="7">
    <source>
        <dbReference type="SAM" id="MobiDB-lite"/>
    </source>
</evidence>
<reference evidence="8 9" key="1">
    <citation type="journal article" date="2024" name="Nat. Commun.">
        <title>Phylogenomics reveals the evolutionary origins of lichenization in chlorophyte algae.</title>
        <authorList>
            <person name="Puginier C."/>
            <person name="Libourel C."/>
            <person name="Otte J."/>
            <person name="Skaloud P."/>
            <person name="Haon M."/>
            <person name="Grisel S."/>
            <person name="Petersen M."/>
            <person name="Berrin J.G."/>
            <person name="Delaux P.M."/>
            <person name="Dal Grande F."/>
            <person name="Keller J."/>
        </authorList>
    </citation>
    <scope>NUCLEOTIDE SEQUENCE [LARGE SCALE GENOMIC DNA]</scope>
    <source>
        <strain evidence="8 9">SAG 2145</strain>
    </source>
</reference>
<organism evidence="8 9">
    <name type="scientific">Apatococcus lobatus</name>
    <dbReference type="NCBI Taxonomy" id="904363"/>
    <lineage>
        <taxon>Eukaryota</taxon>
        <taxon>Viridiplantae</taxon>
        <taxon>Chlorophyta</taxon>
        <taxon>core chlorophytes</taxon>
        <taxon>Trebouxiophyceae</taxon>
        <taxon>Chlorellales</taxon>
        <taxon>Chlorellaceae</taxon>
        <taxon>Apatococcus</taxon>
    </lineage>
</organism>
<accession>A0AAW1QWG1</accession>
<dbReference type="Proteomes" id="UP001438707">
    <property type="component" value="Unassembled WGS sequence"/>
</dbReference>
<keyword evidence="9" id="KW-1185">Reference proteome</keyword>
<dbReference type="EMBL" id="JALJOS010000024">
    <property type="protein sequence ID" value="KAK9825598.1"/>
    <property type="molecule type" value="Genomic_DNA"/>
</dbReference>
<dbReference type="InterPro" id="IPR004345">
    <property type="entry name" value="TB2_DP1_HVA22"/>
</dbReference>
<feature type="region of interest" description="Disordered" evidence="7">
    <location>
        <begin position="145"/>
        <end position="212"/>
    </location>
</feature>
<feature type="transmembrane region" description="Helical" evidence="6">
    <location>
        <begin position="43"/>
        <end position="66"/>
    </location>
</feature>
<gene>
    <name evidence="8" type="ORF">WJX74_008966</name>
</gene>
<dbReference type="PANTHER" id="PTHR12300:SF161">
    <property type="entry name" value="RECEPTOR EXPRESSION-ENHANCING PROTEIN"/>
    <property type="match status" value="1"/>
</dbReference>
<feature type="compositionally biased region" description="Low complexity" evidence="7">
    <location>
        <begin position="148"/>
        <end position="200"/>
    </location>
</feature>
<evidence type="ECO:0000256" key="4">
    <source>
        <dbReference type="ARBA" id="ARBA00022989"/>
    </source>
</evidence>
<comment type="caution">
    <text evidence="6">Lacks conserved residue(s) required for the propagation of feature annotation.</text>
</comment>
<proteinExistence type="inferred from homology"/>
<evidence type="ECO:0000256" key="1">
    <source>
        <dbReference type="ARBA" id="ARBA00004141"/>
    </source>
</evidence>
<evidence type="ECO:0000256" key="5">
    <source>
        <dbReference type="ARBA" id="ARBA00023136"/>
    </source>
</evidence>
<dbReference type="AlphaFoldDB" id="A0AAW1QWG1"/>
<keyword evidence="3 6" id="KW-0812">Transmembrane</keyword>
<evidence type="ECO:0000256" key="6">
    <source>
        <dbReference type="RuleBase" id="RU362006"/>
    </source>
</evidence>